<feature type="region of interest" description="Disordered" evidence="1">
    <location>
        <begin position="71"/>
        <end position="92"/>
    </location>
</feature>
<feature type="compositionally biased region" description="Polar residues" evidence="1">
    <location>
        <begin position="542"/>
        <end position="567"/>
    </location>
</feature>
<feature type="compositionally biased region" description="Basic and acidic residues" evidence="1">
    <location>
        <begin position="569"/>
        <end position="578"/>
    </location>
</feature>
<feature type="region of interest" description="Disordered" evidence="1">
    <location>
        <begin position="639"/>
        <end position="716"/>
    </location>
</feature>
<feature type="compositionally biased region" description="Polar residues" evidence="1">
    <location>
        <begin position="877"/>
        <end position="887"/>
    </location>
</feature>
<protein>
    <submittedName>
        <fullName evidence="3">MobH family relaxase</fullName>
    </submittedName>
</protein>
<proteinExistence type="predicted"/>
<evidence type="ECO:0000313" key="3">
    <source>
        <dbReference type="EMBL" id="MEZ8719640.1"/>
    </source>
</evidence>
<reference evidence="3 4" key="1">
    <citation type="journal article" date="2024" name="ISME J.">
        <title>Tailless and filamentous prophages are predominant in marine Vibrio.</title>
        <authorList>
            <person name="Steensen K."/>
            <person name="Seneca J."/>
            <person name="Bartlau N."/>
            <person name="Yu X.A."/>
            <person name="Hussain F.A."/>
            <person name="Polz M.F."/>
        </authorList>
    </citation>
    <scope>NUCLEOTIDE SEQUENCE [LARGE SCALE GENOMIC DNA]</scope>
    <source>
        <strain evidence="3 4">10N.239.312.F12</strain>
    </source>
</reference>
<feature type="compositionally biased region" description="Polar residues" evidence="1">
    <location>
        <begin position="682"/>
        <end position="691"/>
    </location>
</feature>
<name>A0ABV4MRB8_9VIBR</name>
<keyword evidence="4" id="KW-1185">Reference proteome</keyword>
<dbReference type="Proteomes" id="UP001570071">
    <property type="component" value="Unassembled WGS sequence"/>
</dbReference>
<evidence type="ECO:0000313" key="4">
    <source>
        <dbReference type="Proteomes" id="UP001570071"/>
    </source>
</evidence>
<feature type="compositionally biased region" description="Basic residues" evidence="1">
    <location>
        <begin position="493"/>
        <end position="502"/>
    </location>
</feature>
<evidence type="ECO:0000259" key="2">
    <source>
        <dbReference type="Pfam" id="PF07514"/>
    </source>
</evidence>
<accession>A0ABV4MRB8</accession>
<comment type="caution">
    <text evidence="3">The sequence shown here is derived from an EMBL/GenBank/DDBJ whole genome shotgun (WGS) entry which is preliminary data.</text>
</comment>
<sequence>MLSRLKGAVHKMLTGAAEKVAPATDEKIVLPTPEFSIEDLIRYPPETKGIPVISLDKILSSQYEILRLMHRDSGLPDPDEGGDKKKAKSKGKGDKEYELNFDTLFRQVVVNYIRYVHLLPASENHHHSDVGGLARHSLEVALNSLRKSQQQVLPAIGHLDEEQARKPRWQYAAWVCGLLHDAGKILFDMRVYDVDTGKDWNPYLSDLLTWAGENNVSRYRVTWRPEHRHKKHENLTVQVLEWVLTPEAKAYLMDNTDELPIAINHALAHYGSQDGYLQSCLRMADSASTEKDIRTQWHEMIGKRRYPLESAIVAAMRRLRDNWEVNKPKGHVWIIGEEVFLSWPKSIQLIVQRLQDDKVDVPVNPTRILEILEERNLVHRLDESVTYSMFTPDMENVAGMERVIRLAWPGLLYETMPVPRSVPGVLRLNNEGKSLDYKEDGTIIEIEPDSESDDKAESAPSTESTDPVSESSRKANEKAEQPKDKKPQPVKKTNSKPKKASHKNGDTGGAKPVKAKAQAKKPATGGDVDMPNIPTAGEKPQPKQTNKGLTFANQSPSSEKGSGTTPATKEVEKPKPQQEAEVAAIDPTTSLRGSVEPELEVPAYLTQDDGYPAYPMEDDGVPEMPAYLSEPDWFEAQSREEVVEPVNQSAVIASKPKPELKPETTSKPTTLPVSEKGKSQREVVSTESVVQVASGKGDQEAPKTDGKPPKSNLPVGNMLRRKASFDKGNAQAQVPKGWLGQKKHGRNQGDVFLIDLATAMANGSLGVDSGNGVFLVDGQLHLDVKAISQVLNVEAGPISTSLKNARQLDYDTFKPNLLVQRKKFGVDTFMVISLTKAVSKQMREDLGLTVESVDYMPAERPVEKPTPVVAKKDSAVSRESNVASQTPAPAKAVSKPANDKAVSKLANDKDDEITQFLSFLNEKSTSSEVDYMQQTSDGQHWAIYVQGAVKAFTEEVRSGAGRNSLSKELTMQAVGVVDLETKSGTKKHLLIRKELIG</sequence>
<dbReference type="RefSeq" id="WP_269336785.1">
    <property type="nucleotide sequence ID" value="NZ_JBFSSG010000001.1"/>
</dbReference>
<dbReference type="NCBIfam" id="NF041494">
    <property type="entry name" value="MobH"/>
    <property type="match status" value="1"/>
</dbReference>
<feature type="compositionally biased region" description="Basic and acidic residues" evidence="1">
    <location>
        <begin position="471"/>
        <end position="487"/>
    </location>
</feature>
<feature type="region of interest" description="Disordered" evidence="1">
    <location>
        <begin position="439"/>
        <end position="626"/>
    </location>
</feature>
<dbReference type="Pfam" id="PF07514">
    <property type="entry name" value="TraI_2"/>
    <property type="match status" value="1"/>
</dbReference>
<dbReference type="InterPro" id="IPR011119">
    <property type="entry name" value="Unchr_helicase_relaxase_TraI"/>
</dbReference>
<organism evidence="3 4">
    <name type="scientific">Vibrio pomeroyi</name>
    <dbReference type="NCBI Taxonomy" id="198832"/>
    <lineage>
        <taxon>Bacteria</taxon>
        <taxon>Pseudomonadati</taxon>
        <taxon>Pseudomonadota</taxon>
        <taxon>Gammaproteobacteria</taxon>
        <taxon>Vibrionales</taxon>
        <taxon>Vibrionaceae</taxon>
        <taxon>Vibrio</taxon>
    </lineage>
</organism>
<feature type="compositionally biased region" description="Basic and acidic residues" evidence="1">
    <location>
        <begin position="697"/>
        <end position="708"/>
    </location>
</feature>
<feature type="domain" description="Uncharacterised" evidence="2">
    <location>
        <begin position="100"/>
        <end position="380"/>
    </location>
</feature>
<feature type="region of interest" description="Disordered" evidence="1">
    <location>
        <begin position="873"/>
        <end position="905"/>
    </location>
</feature>
<dbReference type="Gene3D" id="1.10.3210.40">
    <property type="match status" value="1"/>
</dbReference>
<feature type="compositionally biased region" description="Polar residues" evidence="1">
    <location>
        <begin position="459"/>
        <end position="470"/>
    </location>
</feature>
<gene>
    <name evidence="3" type="primary">mobH</name>
    <name evidence="3" type="ORF">AB6D66_01080</name>
</gene>
<evidence type="ECO:0000256" key="1">
    <source>
        <dbReference type="SAM" id="MobiDB-lite"/>
    </source>
</evidence>
<dbReference type="EMBL" id="JBFSSG010000001">
    <property type="protein sequence ID" value="MEZ8719640.1"/>
    <property type="molecule type" value="Genomic_DNA"/>
</dbReference>